<evidence type="ECO:0000313" key="17">
    <source>
        <dbReference type="EMBL" id="VAV92975.1"/>
    </source>
</evidence>
<dbReference type="PANTHER" id="PTHR39188">
    <property type="entry name" value="MEMBRANE-ASSOCIATED ZINC METALLOPROTEASE M50B"/>
    <property type="match status" value="1"/>
</dbReference>
<keyword evidence="13" id="KW-0129">CBS domain</keyword>
<evidence type="ECO:0000256" key="1">
    <source>
        <dbReference type="ARBA" id="ARBA00001947"/>
    </source>
</evidence>
<feature type="transmembrane region" description="Helical" evidence="15">
    <location>
        <begin position="46"/>
        <end position="66"/>
    </location>
</feature>
<evidence type="ECO:0000256" key="14">
    <source>
        <dbReference type="ARBA" id="ARBA00023136"/>
    </source>
</evidence>
<keyword evidence="9" id="KW-0378">Hydrolase</keyword>
<dbReference type="Pfam" id="PF02163">
    <property type="entry name" value="Peptidase_M50"/>
    <property type="match status" value="2"/>
</dbReference>
<keyword evidence="12" id="KW-0482">Metalloprotease</keyword>
<keyword evidence="4" id="KW-1003">Cell membrane</keyword>
<evidence type="ECO:0000256" key="9">
    <source>
        <dbReference type="ARBA" id="ARBA00022801"/>
    </source>
</evidence>
<evidence type="ECO:0000259" key="16">
    <source>
        <dbReference type="Pfam" id="PF02163"/>
    </source>
</evidence>
<keyword evidence="7" id="KW-0479">Metal-binding</keyword>
<dbReference type="GO" id="GO:0005886">
    <property type="term" value="C:plasma membrane"/>
    <property type="evidence" value="ECO:0007669"/>
    <property type="project" value="UniProtKB-SubCell"/>
</dbReference>
<evidence type="ECO:0000256" key="10">
    <source>
        <dbReference type="ARBA" id="ARBA00022833"/>
    </source>
</evidence>
<dbReference type="PIRSF" id="PIRSF006404">
    <property type="entry name" value="UCP006404_Pept_M50_CBS"/>
    <property type="match status" value="1"/>
</dbReference>
<comment type="cofactor">
    <cofactor evidence="1">
        <name>Zn(2+)</name>
        <dbReference type="ChEBI" id="CHEBI:29105"/>
    </cofactor>
</comment>
<dbReference type="Gene3D" id="3.10.580.10">
    <property type="entry name" value="CBS-domain"/>
    <property type="match status" value="1"/>
</dbReference>
<keyword evidence="10" id="KW-0862">Zinc</keyword>
<protein>
    <recommendedName>
        <fullName evidence="16">Peptidase M50 domain-containing protein</fullName>
    </recommendedName>
</protein>
<evidence type="ECO:0000256" key="15">
    <source>
        <dbReference type="SAM" id="Phobius"/>
    </source>
</evidence>
<dbReference type="PANTHER" id="PTHR39188:SF3">
    <property type="entry name" value="STAGE IV SPORULATION PROTEIN FB"/>
    <property type="match status" value="1"/>
</dbReference>
<evidence type="ECO:0000256" key="13">
    <source>
        <dbReference type="ARBA" id="ARBA00023122"/>
    </source>
</evidence>
<accession>A0A3B0SD89</accession>
<keyword evidence="5" id="KW-0645">Protease</keyword>
<dbReference type="InterPro" id="IPR016483">
    <property type="entry name" value="UCP006404_Pept_M50_CBS"/>
</dbReference>
<keyword evidence="11 15" id="KW-1133">Transmembrane helix</keyword>
<dbReference type="InterPro" id="IPR008915">
    <property type="entry name" value="Peptidase_M50"/>
</dbReference>
<feature type="transmembrane region" description="Helical" evidence="15">
    <location>
        <begin position="107"/>
        <end position="128"/>
    </location>
</feature>
<evidence type="ECO:0000256" key="8">
    <source>
        <dbReference type="ARBA" id="ARBA00022737"/>
    </source>
</evidence>
<evidence type="ECO:0000256" key="6">
    <source>
        <dbReference type="ARBA" id="ARBA00022692"/>
    </source>
</evidence>
<dbReference type="EMBL" id="UOEI01000088">
    <property type="protein sequence ID" value="VAV92975.1"/>
    <property type="molecule type" value="Genomic_DNA"/>
</dbReference>
<dbReference type="GO" id="GO:0006508">
    <property type="term" value="P:proteolysis"/>
    <property type="evidence" value="ECO:0007669"/>
    <property type="project" value="UniProtKB-KW"/>
</dbReference>
<keyword evidence="14 15" id="KW-0472">Membrane</keyword>
<evidence type="ECO:0000256" key="4">
    <source>
        <dbReference type="ARBA" id="ARBA00022475"/>
    </source>
</evidence>
<proteinExistence type="inferred from homology"/>
<evidence type="ECO:0000256" key="12">
    <source>
        <dbReference type="ARBA" id="ARBA00023049"/>
    </source>
</evidence>
<comment type="similarity">
    <text evidence="3">Belongs to the peptidase M50B family.</text>
</comment>
<keyword evidence="6 15" id="KW-0812">Transmembrane</keyword>
<dbReference type="AlphaFoldDB" id="A0A3B0SD89"/>
<reference evidence="17" key="1">
    <citation type="submission" date="2018-06" db="EMBL/GenBank/DDBJ databases">
        <authorList>
            <person name="Zhirakovskaya E."/>
        </authorList>
    </citation>
    <scope>NUCLEOTIDE SEQUENCE</scope>
</reference>
<evidence type="ECO:0000256" key="11">
    <source>
        <dbReference type="ARBA" id="ARBA00022989"/>
    </source>
</evidence>
<feature type="domain" description="Peptidase M50" evidence="16">
    <location>
        <begin position="57"/>
        <end position="128"/>
    </location>
</feature>
<feature type="domain" description="Peptidase M50" evidence="16">
    <location>
        <begin position="136"/>
        <end position="191"/>
    </location>
</feature>
<evidence type="ECO:0000256" key="3">
    <source>
        <dbReference type="ARBA" id="ARBA00007931"/>
    </source>
</evidence>
<dbReference type="SUPFAM" id="SSF54631">
    <property type="entry name" value="CBS-domain pair"/>
    <property type="match status" value="1"/>
</dbReference>
<dbReference type="InterPro" id="IPR046342">
    <property type="entry name" value="CBS_dom_sf"/>
</dbReference>
<comment type="subcellular location">
    <subcellularLocation>
        <location evidence="2">Cell membrane</location>
        <topology evidence="2">Multi-pass membrane protein</topology>
    </subcellularLocation>
</comment>
<name>A0A3B0SD89_9ZZZZ</name>
<gene>
    <name evidence="17" type="ORF">MNBD_ACTINO01-327</name>
</gene>
<feature type="transmembrane region" description="Helical" evidence="15">
    <location>
        <begin position="12"/>
        <end position="34"/>
    </location>
</feature>
<sequence>MSGGIRLGSFAGARIIGDISVFVLMLLFGLVVLVDLDSLGVAASGQARGFAALAGGVGLVLGVLAHELSHAAVAVRKSMIVSEVRLFMFGGYSVITGEPSSRDEAVIAVAGPLMSFLIAGVTGLTALVVGGDSVVGRTMWLLALANIAIGVFNLLPGFPLDGARVLRGILAARSGDRLRATRAVNTIGRTMGWLTVGLGVALMVTRQPAGLFAIVGGWFLAQAAASVGRREELSVALDGMIVRDVMRLTTEAVPADWTVSAMLDLYGLGPRLRTQPVEVKGRVVGVVAQEDIETVSPPRWSSTRVRAVMSLIGPTDVVEASDSLESLLLRPAGGSGVAVVVDDGRVVGVIDAESLSAVL</sequence>
<organism evidence="17">
    <name type="scientific">hydrothermal vent metagenome</name>
    <dbReference type="NCBI Taxonomy" id="652676"/>
    <lineage>
        <taxon>unclassified sequences</taxon>
        <taxon>metagenomes</taxon>
        <taxon>ecological metagenomes</taxon>
    </lineage>
</organism>
<evidence type="ECO:0000256" key="7">
    <source>
        <dbReference type="ARBA" id="ARBA00022723"/>
    </source>
</evidence>
<dbReference type="GO" id="GO:0008237">
    <property type="term" value="F:metallopeptidase activity"/>
    <property type="evidence" value="ECO:0007669"/>
    <property type="project" value="UniProtKB-KW"/>
</dbReference>
<evidence type="ECO:0000256" key="5">
    <source>
        <dbReference type="ARBA" id="ARBA00022670"/>
    </source>
</evidence>
<dbReference type="GO" id="GO:0046872">
    <property type="term" value="F:metal ion binding"/>
    <property type="evidence" value="ECO:0007669"/>
    <property type="project" value="UniProtKB-KW"/>
</dbReference>
<keyword evidence="8" id="KW-0677">Repeat</keyword>
<evidence type="ECO:0000256" key="2">
    <source>
        <dbReference type="ARBA" id="ARBA00004651"/>
    </source>
</evidence>
<feature type="transmembrane region" description="Helical" evidence="15">
    <location>
        <begin position="140"/>
        <end position="158"/>
    </location>
</feature>